<dbReference type="EMBL" id="JAGKQH010000006">
    <property type="protein sequence ID" value="KAG6597255.1"/>
    <property type="molecule type" value="Genomic_DNA"/>
</dbReference>
<dbReference type="PANTHER" id="PTHR45613:SF9">
    <property type="entry name" value="MITOCHONDRIAL GROUP I INTRON SPLICING FACTOR CCM1"/>
    <property type="match status" value="1"/>
</dbReference>
<organism evidence="2 3">
    <name type="scientific">Cucurbita argyrosperma subsp. sororia</name>
    <dbReference type="NCBI Taxonomy" id="37648"/>
    <lineage>
        <taxon>Eukaryota</taxon>
        <taxon>Viridiplantae</taxon>
        <taxon>Streptophyta</taxon>
        <taxon>Embryophyta</taxon>
        <taxon>Tracheophyta</taxon>
        <taxon>Spermatophyta</taxon>
        <taxon>Magnoliopsida</taxon>
        <taxon>eudicotyledons</taxon>
        <taxon>Gunneridae</taxon>
        <taxon>Pentapetalae</taxon>
        <taxon>rosids</taxon>
        <taxon>fabids</taxon>
        <taxon>Cucurbitales</taxon>
        <taxon>Cucurbitaceae</taxon>
        <taxon>Cucurbiteae</taxon>
        <taxon>Cucurbita</taxon>
    </lineage>
</organism>
<dbReference type="Pfam" id="PF13041">
    <property type="entry name" value="PPR_2"/>
    <property type="match status" value="1"/>
</dbReference>
<comment type="caution">
    <text evidence="2">The sequence shown here is derived from an EMBL/GenBank/DDBJ whole genome shotgun (WGS) entry which is preliminary data.</text>
</comment>
<gene>
    <name evidence="2" type="ORF">SDJN03_10435</name>
</gene>
<keyword evidence="3" id="KW-1185">Reference proteome</keyword>
<evidence type="ECO:0000313" key="3">
    <source>
        <dbReference type="Proteomes" id="UP000685013"/>
    </source>
</evidence>
<dbReference type="PROSITE" id="PS51375">
    <property type="entry name" value="PPR"/>
    <property type="match status" value="1"/>
</dbReference>
<dbReference type="InterPro" id="IPR002885">
    <property type="entry name" value="PPR_rpt"/>
</dbReference>
<evidence type="ECO:0000313" key="2">
    <source>
        <dbReference type="EMBL" id="KAG6597255.1"/>
    </source>
</evidence>
<proteinExistence type="predicted"/>
<protein>
    <submittedName>
        <fullName evidence="2">Pentatricopeptide repeat-containing protein, mitochondrial</fullName>
    </submittedName>
</protein>
<evidence type="ECO:0000256" key="1">
    <source>
        <dbReference type="PROSITE-ProRule" id="PRU00708"/>
    </source>
</evidence>
<dbReference type="Pfam" id="PF12854">
    <property type="entry name" value="PPR_1"/>
    <property type="match status" value="1"/>
</dbReference>
<dbReference type="Proteomes" id="UP000685013">
    <property type="component" value="Chromosome 6"/>
</dbReference>
<dbReference type="AlphaFoldDB" id="A0AAV6NIF6"/>
<feature type="non-terminal residue" evidence="2">
    <location>
        <position position="1"/>
    </location>
</feature>
<dbReference type="NCBIfam" id="TIGR00756">
    <property type="entry name" value="PPR"/>
    <property type="match status" value="1"/>
</dbReference>
<dbReference type="PANTHER" id="PTHR45613">
    <property type="entry name" value="PENTATRICOPEPTIDE REPEAT-CONTAINING PROTEIN"/>
    <property type="match status" value="1"/>
</dbReference>
<reference evidence="2 3" key="1">
    <citation type="journal article" date="2021" name="Hortic Res">
        <title>The domestication of Cucurbita argyrosperma as revealed by the genome of its wild relative.</title>
        <authorList>
            <person name="Barrera-Redondo J."/>
            <person name="Sanchez-de la Vega G."/>
            <person name="Aguirre-Liguori J.A."/>
            <person name="Castellanos-Morales G."/>
            <person name="Gutierrez-Guerrero Y.T."/>
            <person name="Aguirre-Dugua X."/>
            <person name="Aguirre-Planter E."/>
            <person name="Tenaillon M.I."/>
            <person name="Lira-Saade R."/>
            <person name="Eguiarte L.E."/>
        </authorList>
    </citation>
    <scope>NUCLEOTIDE SEQUENCE [LARGE SCALE GENOMIC DNA]</scope>
    <source>
        <strain evidence="2">JBR-2021</strain>
    </source>
</reference>
<sequence length="85" mass="9648">MDMYKMSLSHDIVTYSTLINGYCKVTWVMKMSDGRWEPDIRTYSIRIHGFCTARKIKWAGAILEELISAGVVPNTVTCNTMINAV</sequence>
<accession>A0AAV6NIF6</accession>
<name>A0AAV6NIF6_9ROSI</name>
<feature type="repeat" description="PPR" evidence="1">
    <location>
        <begin position="39"/>
        <end position="73"/>
    </location>
</feature>